<evidence type="ECO:0000313" key="2">
    <source>
        <dbReference type="Proteomes" id="UP001338309"/>
    </source>
</evidence>
<dbReference type="Proteomes" id="UP001338309">
    <property type="component" value="Unassembled WGS sequence"/>
</dbReference>
<organism evidence="1 2">
    <name type="scientific">Algoriphagus confluentis</name>
    <dbReference type="NCBI Taxonomy" id="1697556"/>
    <lineage>
        <taxon>Bacteria</taxon>
        <taxon>Pseudomonadati</taxon>
        <taxon>Bacteroidota</taxon>
        <taxon>Cytophagia</taxon>
        <taxon>Cytophagales</taxon>
        <taxon>Cyclobacteriaceae</taxon>
        <taxon>Algoriphagus</taxon>
    </lineage>
</organism>
<comment type="caution">
    <text evidence="1">The sequence shown here is derived from an EMBL/GenBank/DDBJ whole genome shotgun (WGS) entry which is preliminary data.</text>
</comment>
<sequence>MNSPQKEFIPIKNLKIKIPTYFSPRASALLPARMSYRIRMIEVGVASMVPVDLRELA</sequence>
<accession>A0ABQ6PJL1</accession>
<protein>
    <submittedName>
        <fullName evidence="1">Uncharacterized protein</fullName>
    </submittedName>
</protein>
<name>A0ABQ6PJL1_9BACT</name>
<proteinExistence type="predicted"/>
<evidence type="ECO:0000313" key="1">
    <source>
        <dbReference type="EMBL" id="GMQ27460.1"/>
    </source>
</evidence>
<keyword evidence="2" id="KW-1185">Reference proteome</keyword>
<gene>
    <name evidence="1" type="ORF">Aconfl_01020</name>
</gene>
<reference evidence="1 2" key="1">
    <citation type="submission" date="2023-08" db="EMBL/GenBank/DDBJ databases">
        <title>Draft genome sequence of Algoriphagus confluentis.</title>
        <authorList>
            <person name="Takatani N."/>
            <person name="Hosokawa M."/>
            <person name="Sawabe T."/>
        </authorList>
    </citation>
    <scope>NUCLEOTIDE SEQUENCE [LARGE SCALE GENOMIC DNA]</scope>
    <source>
        <strain evidence="1 2">NBRC 111222</strain>
    </source>
</reference>
<dbReference type="EMBL" id="BTPD01000001">
    <property type="protein sequence ID" value="GMQ27460.1"/>
    <property type="molecule type" value="Genomic_DNA"/>
</dbReference>